<protein>
    <submittedName>
        <fullName evidence="16">Interleukin-17 receptor E isoform X1</fullName>
    </submittedName>
</protein>
<dbReference type="AlphaFoldDB" id="A0A2D0QZ41"/>
<evidence type="ECO:0000256" key="7">
    <source>
        <dbReference type="ARBA" id="ARBA00023136"/>
    </source>
</evidence>
<dbReference type="PANTHER" id="PTHR15583">
    <property type="entry name" value="INTERLEUKIN-17 RECEPTOR"/>
    <property type="match status" value="1"/>
</dbReference>
<dbReference type="InterPro" id="IPR013568">
    <property type="entry name" value="SEFIR_dom"/>
</dbReference>
<evidence type="ECO:0000256" key="9">
    <source>
        <dbReference type="ARBA" id="ARBA00023180"/>
    </source>
</evidence>
<feature type="signal peptide" evidence="12">
    <location>
        <begin position="1"/>
        <end position="22"/>
    </location>
</feature>
<keyword evidence="8 16" id="KW-0675">Receptor</keyword>
<evidence type="ECO:0000259" key="13">
    <source>
        <dbReference type="Pfam" id="PF08357"/>
    </source>
</evidence>
<evidence type="ECO:0000256" key="5">
    <source>
        <dbReference type="ARBA" id="ARBA00022729"/>
    </source>
</evidence>
<dbReference type="GO" id="GO:0030368">
    <property type="term" value="F:interleukin-17 receptor activity"/>
    <property type="evidence" value="ECO:0007669"/>
    <property type="project" value="InterPro"/>
</dbReference>
<keyword evidence="3" id="KW-1003">Cell membrane</keyword>
<dbReference type="Pfam" id="PF08357">
    <property type="entry name" value="SEFIR"/>
    <property type="match status" value="1"/>
</dbReference>
<dbReference type="InterPro" id="IPR039465">
    <property type="entry name" value="IL-17_rcpt-like"/>
</dbReference>
<dbReference type="GO" id="GO:0006954">
    <property type="term" value="P:inflammatory response"/>
    <property type="evidence" value="ECO:0007669"/>
    <property type="project" value="UniProtKB-KW"/>
</dbReference>
<dbReference type="OrthoDB" id="9894203at2759"/>
<sequence>MRGRGVLAFAVVALHLFLLVSALESHRENVLVVREKWSNVDKKQSLPWINLSAFWVHGSACVRLRLRLKPLSANVTLRFEFTELAIRNLSTLVIQRGHHGNGTIWWKQLYDDHSRKVKMRIRSSINNLDVQREHVWQLQCNCFMAQLGNTVRVTVYDFNRTLITDSYTVKRPPEDQLQVASSFMAPGDLLPVYNVTLDIFAKRFIVGMEMGQKVNVRLCYENHAVCNGIISHEIDTDLNHMVTLNFPYLVPCLCVQVYYTVVDAKRHTTCPLKDQILPGGGEVLSSSSLRLFGSSILKWKHLCPLAQFKPAVSLCWQHTRNHSQCIPVQNSTLHMTDLKYSVSDVDKHAHMCLKFFLNDSHQVFCPFSSGDLSEWDVTVVPGSRCLYVQLSSSIPASFAAQLCVEERGECVMKENVHTIQMEEGARDVVLTVPLPFFTSGLCVQVWRFEPALRGRRIICPDYTHRRWGLIVAASLALLVAITTVGILTYNLIKRQTSVWRSAERKPILLVCSSDDTSHVSAVCALAYGLQEELRMDVRLAQWAQCGTQTSLAQLGPAPWLYGQCQQVHSVGGMVLIAWSPKAQQTFLKWRESEGGGKVDKEQKDKVLLEEWSDKQGKRWAESESSITAPVFNASLISMWAGLQSERHGRGFGLVCFRGLSGTRCIPKELRSIRRYCLPRDLSNLIHELDVNVHGPRSKVQNMSSWCCWPRLFSKGLSFWLSQRLAQRLNAWLPQTAAKPDRTCLLKPSRKIPSEKTLKTRLKKKKKRRGTLRHPAVPEKNVVCILATQKNALLA</sequence>
<keyword evidence="10" id="KW-0395">Inflammatory response</keyword>
<dbReference type="GeneID" id="108265628"/>
<reference evidence="15" key="1">
    <citation type="journal article" date="2016" name="Nat. Commun.">
        <title>The channel catfish genome sequence provides insights into the evolution of scale formation in teleosts.</title>
        <authorList>
            <person name="Liu Z."/>
            <person name="Liu S."/>
            <person name="Yao J."/>
            <person name="Bao L."/>
            <person name="Zhang J."/>
            <person name="Li Y."/>
            <person name="Jiang C."/>
            <person name="Sun L."/>
            <person name="Wang R."/>
            <person name="Zhang Y."/>
            <person name="Zhou T."/>
            <person name="Zeng Q."/>
            <person name="Fu Q."/>
            <person name="Gao S."/>
            <person name="Li N."/>
            <person name="Koren S."/>
            <person name="Jiang Y."/>
            <person name="Zimin A."/>
            <person name="Xu P."/>
            <person name="Phillippy A.M."/>
            <person name="Geng X."/>
            <person name="Song L."/>
            <person name="Sun F."/>
            <person name="Li C."/>
            <person name="Wang X."/>
            <person name="Chen A."/>
            <person name="Jin Y."/>
            <person name="Yuan Z."/>
            <person name="Yang Y."/>
            <person name="Tan S."/>
            <person name="Peatman E."/>
            <person name="Lu J."/>
            <person name="Qin Z."/>
            <person name="Dunham R."/>
            <person name="Li Z."/>
            <person name="Sonstegard T."/>
            <person name="Feng J."/>
            <person name="Danzmann R.G."/>
            <person name="Schroeder S."/>
            <person name="Scheffler B."/>
            <person name="Duke M.V."/>
            <person name="Ballard L."/>
            <person name="Kucuktas H."/>
            <person name="Kaltenboeck L."/>
            <person name="Liu H."/>
            <person name="Armbruster J."/>
            <person name="Xie Y."/>
            <person name="Kirby M.L."/>
            <person name="Tian Y."/>
            <person name="Flanagan M.E."/>
            <person name="Mu W."/>
            <person name="Waldbieser G.C."/>
        </authorList>
    </citation>
    <scope>NUCLEOTIDE SEQUENCE [LARGE SCALE GENOMIC DNA]</scope>
    <source>
        <strain evidence="15">SDA103</strain>
    </source>
</reference>
<gene>
    <name evidence="16" type="primary">LOC108265628</name>
</gene>
<feature type="transmembrane region" description="Helical" evidence="11">
    <location>
        <begin position="467"/>
        <end position="492"/>
    </location>
</feature>
<dbReference type="Proteomes" id="UP000221080">
    <property type="component" value="Chromosome 5"/>
</dbReference>
<evidence type="ECO:0000256" key="2">
    <source>
        <dbReference type="ARBA" id="ARBA00004479"/>
    </source>
</evidence>
<feature type="chain" id="PRO_5013356666" evidence="12">
    <location>
        <begin position="23"/>
        <end position="794"/>
    </location>
</feature>
<evidence type="ECO:0000256" key="6">
    <source>
        <dbReference type="ARBA" id="ARBA00022989"/>
    </source>
</evidence>
<keyword evidence="4 11" id="KW-0812">Transmembrane</keyword>
<dbReference type="InterPro" id="IPR027841">
    <property type="entry name" value="IL-17_rcpt_C/E_N"/>
</dbReference>
<dbReference type="Pfam" id="PF15037">
    <property type="entry name" value="IL17_R_N"/>
    <property type="match status" value="1"/>
</dbReference>
<feature type="domain" description="SEFIR" evidence="13">
    <location>
        <begin position="506"/>
        <end position="688"/>
    </location>
</feature>
<evidence type="ECO:0000256" key="10">
    <source>
        <dbReference type="ARBA" id="ARBA00023198"/>
    </source>
</evidence>
<evidence type="ECO:0000313" key="15">
    <source>
        <dbReference type="Proteomes" id="UP000221080"/>
    </source>
</evidence>
<dbReference type="PANTHER" id="PTHR15583:SF21">
    <property type="entry name" value="INTERLEUKIN-17 RECEPTOR E-LIKE"/>
    <property type="match status" value="1"/>
</dbReference>
<keyword evidence="5 12" id="KW-0732">Signal</keyword>
<evidence type="ECO:0000256" key="3">
    <source>
        <dbReference type="ARBA" id="ARBA00022475"/>
    </source>
</evidence>
<dbReference type="Gene3D" id="3.40.50.11530">
    <property type="match status" value="1"/>
</dbReference>
<evidence type="ECO:0000256" key="11">
    <source>
        <dbReference type="SAM" id="Phobius"/>
    </source>
</evidence>
<dbReference type="STRING" id="7998.ENSIPUP00000035045"/>
<evidence type="ECO:0000313" key="16">
    <source>
        <dbReference type="RefSeq" id="XP_017323668.1"/>
    </source>
</evidence>
<keyword evidence="6 11" id="KW-1133">Transmembrane helix</keyword>
<evidence type="ECO:0000256" key="4">
    <source>
        <dbReference type="ARBA" id="ARBA00022692"/>
    </source>
</evidence>
<accession>A0A2D0QZ41</accession>
<dbReference type="KEGG" id="ipu:108265628"/>
<evidence type="ECO:0000256" key="12">
    <source>
        <dbReference type="SAM" id="SignalP"/>
    </source>
</evidence>
<keyword evidence="9" id="KW-0325">Glycoprotein</keyword>
<organism evidence="15 16">
    <name type="scientific">Ictalurus punctatus</name>
    <name type="common">Channel catfish</name>
    <name type="synonym">Silurus punctatus</name>
    <dbReference type="NCBI Taxonomy" id="7998"/>
    <lineage>
        <taxon>Eukaryota</taxon>
        <taxon>Metazoa</taxon>
        <taxon>Chordata</taxon>
        <taxon>Craniata</taxon>
        <taxon>Vertebrata</taxon>
        <taxon>Euteleostomi</taxon>
        <taxon>Actinopterygii</taxon>
        <taxon>Neopterygii</taxon>
        <taxon>Teleostei</taxon>
        <taxon>Ostariophysi</taxon>
        <taxon>Siluriformes</taxon>
        <taxon>Ictaluridae</taxon>
        <taxon>Ictalurus</taxon>
    </lineage>
</organism>
<reference evidence="16" key="2">
    <citation type="submission" date="2025-08" db="UniProtKB">
        <authorList>
            <consortium name="RefSeq"/>
        </authorList>
    </citation>
    <scope>IDENTIFICATION</scope>
    <source>
        <tissue evidence="16">Blood</tissue>
    </source>
</reference>
<evidence type="ECO:0000259" key="14">
    <source>
        <dbReference type="Pfam" id="PF15037"/>
    </source>
</evidence>
<name>A0A2D0QZ41_ICTPU</name>
<keyword evidence="15" id="KW-1185">Reference proteome</keyword>
<dbReference type="RefSeq" id="XP_017323668.1">
    <property type="nucleotide sequence ID" value="XM_017468179.3"/>
</dbReference>
<dbReference type="OMA" id="CVEVYYT"/>
<feature type="domain" description="Interleukin-17 receptor C/E N-terminal" evidence="14">
    <location>
        <begin position="132"/>
        <end position="447"/>
    </location>
</feature>
<proteinExistence type="predicted"/>
<comment type="subcellular location">
    <subcellularLocation>
        <location evidence="1">Cell membrane</location>
        <topology evidence="1">Single-pass membrane protein</topology>
    </subcellularLocation>
    <subcellularLocation>
        <location evidence="2">Membrane</location>
        <topology evidence="2">Single-pass type I membrane protein</topology>
    </subcellularLocation>
</comment>
<keyword evidence="7 11" id="KW-0472">Membrane</keyword>
<evidence type="ECO:0000256" key="1">
    <source>
        <dbReference type="ARBA" id="ARBA00004162"/>
    </source>
</evidence>
<dbReference type="GO" id="GO:0005886">
    <property type="term" value="C:plasma membrane"/>
    <property type="evidence" value="ECO:0007669"/>
    <property type="project" value="UniProtKB-SubCell"/>
</dbReference>
<evidence type="ECO:0000256" key="8">
    <source>
        <dbReference type="ARBA" id="ARBA00023170"/>
    </source>
</evidence>